<evidence type="ECO:0000256" key="7">
    <source>
        <dbReference type="ARBA" id="ARBA00046317"/>
    </source>
</evidence>
<keyword evidence="3" id="KW-0436">Ligase</keyword>
<evidence type="ECO:0000256" key="4">
    <source>
        <dbReference type="ARBA" id="ARBA00022741"/>
    </source>
</evidence>
<dbReference type="InterPro" id="IPR005479">
    <property type="entry name" value="CPAse_ATP-bd"/>
</dbReference>
<feature type="domain" description="Lipoyl-binding" evidence="13">
    <location>
        <begin position="555"/>
        <end position="635"/>
    </location>
</feature>
<dbReference type="GO" id="GO:0005524">
    <property type="term" value="F:ATP binding"/>
    <property type="evidence" value="ECO:0007669"/>
    <property type="project" value="UniProtKB-UniRule"/>
</dbReference>
<dbReference type="SUPFAM" id="SSF51246">
    <property type="entry name" value="Rudiment single hybrid motif"/>
    <property type="match status" value="1"/>
</dbReference>
<evidence type="ECO:0000256" key="6">
    <source>
        <dbReference type="ARBA" id="ARBA00023267"/>
    </source>
</evidence>
<feature type="domain" description="Biotin carboxylation" evidence="15">
    <location>
        <begin position="1"/>
        <end position="446"/>
    </location>
</feature>
<feature type="domain" description="ATP-grasp" evidence="14">
    <location>
        <begin position="120"/>
        <end position="319"/>
    </location>
</feature>
<dbReference type="InterPro" id="IPR011764">
    <property type="entry name" value="Biotin_carboxylation_dom"/>
</dbReference>
<keyword evidence="17" id="KW-1185">Reference proteome</keyword>
<dbReference type="PROSITE" id="PS00867">
    <property type="entry name" value="CPSASE_2"/>
    <property type="match status" value="1"/>
</dbReference>
<evidence type="ECO:0000256" key="3">
    <source>
        <dbReference type="ARBA" id="ARBA00022598"/>
    </source>
</evidence>
<evidence type="ECO:0000259" key="15">
    <source>
        <dbReference type="PROSITE" id="PS50979"/>
    </source>
</evidence>
<dbReference type="PANTHER" id="PTHR18866">
    <property type="entry name" value="CARBOXYLASE:PYRUVATE/ACETYL-COA/PROPIONYL-COA CARBOXYLASE"/>
    <property type="match status" value="1"/>
</dbReference>
<comment type="subunit">
    <text evidence="10">The biotin-dependent acyl-CoA carboxylase complex is composed of AccA1, which contains the biotin carboxylase (BC) and biotin carboxyl carrier protein (BCCP) domains, and AccD1, which contains the carboxyl transferase (CT) domain. The AccA1/AccD1 complex forms a dodecamer.</text>
</comment>
<evidence type="ECO:0000256" key="12">
    <source>
        <dbReference type="PROSITE-ProRule" id="PRU00409"/>
    </source>
</evidence>
<dbReference type="PANTHER" id="PTHR18866:SF33">
    <property type="entry name" value="METHYLCROTONOYL-COA CARBOXYLASE SUBUNIT ALPHA, MITOCHONDRIAL-RELATED"/>
    <property type="match status" value="1"/>
</dbReference>
<dbReference type="PROSITE" id="PS50968">
    <property type="entry name" value="BIOTINYL_LIPOYL"/>
    <property type="match status" value="1"/>
</dbReference>
<keyword evidence="6" id="KW-0092">Biotin</keyword>
<dbReference type="InterPro" id="IPR011054">
    <property type="entry name" value="Rudment_hybrid_motif"/>
</dbReference>
<dbReference type="PROSITE" id="PS50975">
    <property type="entry name" value="ATP_GRASP"/>
    <property type="match status" value="1"/>
</dbReference>
<dbReference type="GO" id="GO:0046872">
    <property type="term" value="F:metal ion binding"/>
    <property type="evidence" value="ECO:0007669"/>
    <property type="project" value="InterPro"/>
</dbReference>
<evidence type="ECO:0000313" key="17">
    <source>
        <dbReference type="Proteomes" id="UP001162834"/>
    </source>
</evidence>
<gene>
    <name evidence="16" type="primary">accA1</name>
    <name evidence="16" type="ORF">DSM104329_00415</name>
</gene>
<dbReference type="AlphaFoldDB" id="A0A9E6XSW5"/>
<dbReference type="FunFam" id="3.40.50.20:FF:000010">
    <property type="entry name" value="Propionyl-CoA carboxylase subunit alpha"/>
    <property type="match status" value="1"/>
</dbReference>
<dbReference type="InterPro" id="IPR050856">
    <property type="entry name" value="Biotin_carboxylase_complex"/>
</dbReference>
<protein>
    <recommendedName>
        <fullName evidence="11">Biotin-dependent 3-methylcrotonyl-coenzyme A carboxylase alpha1 subunit</fullName>
        <ecNumber evidence="2">6.3.4.14</ecNumber>
    </recommendedName>
</protein>
<evidence type="ECO:0000256" key="2">
    <source>
        <dbReference type="ARBA" id="ARBA00013263"/>
    </source>
</evidence>
<organism evidence="16 17">
    <name type="scientific">Capillimicrobium parvum</name>
    <dbReference type="NCBI Taxonomy" id="2884022"/>
    <lineage>
        <taxon>Bacteria</taxon>
        <taxon>Bacillati</taxon>
        <taxon>Actinomycetota</taxon>
        <taxon>Thermoleophilia</taxon>
        <taxon>Solirubrobacterales</taxon>
        <taxon>Capillimicrobiaceae</taxon>
        <taxon>Capillimicrobium</taxon>
    </lineage>
</organism>
<dbReference type="InterPro" id="IPR011053">
    <property type="entry name" value="Single_hybrid_motif"/>
</dbReference>
<keyword evidence="4 12" id="KW-0547">Nucleotide-binding</keyword>
<dbReference type="Pfam" id="PF00364">
    <property type="entry name" value="Biotin_lipoyl"/>
    <property type="match status" value="1"/>
</dbReference>
<evidence type="ECO:0000256" key="11">
    <source>
        <dbReference type="ARBA" id="ARBA00074050"/>
    </source>
</evidence>
<dbReference type="InterPro" id="IPR005482">
    <property type="entry name" value="Biotin_COase_C"/>
</dbReference>
<accession>A0A9E6XSW5</accession>
<evidence type="ECO:0000256" key="5">
    <source>
        <dbReference type="ARBA" id="ARBA00022840"/>
    </source>
</evidence>
<evidence type="ECO:0000256" key="1">
    <source>
        <dbReference type="ARBA" id="ARBA00001953"/>
    </source>
</evidence>
<evidence type="ECO:0000259" key="14">
    <source>
        <dbReference type="PROSITE" id="PS50975"/>
    </source>
</evidence>
<evidence type="ECO:0000313" key="16">
    <source>
        <dbReference type="EMBL" id="UGS34044.1"/>
    </source>
</evidence>
<dbReference type="Gene3D" id="3.30.470.20">
    <property type="entry name" value="ATP-grasp fold, B domain"/>
    <property type="match status" value="1"/>
</dbReference>
<keyword evidence="5 12" id="KW-0067">ATP-binding</keyword>
<dbReference type="SUPFAM" id="SSF51230">
    <property type="entry name" value="Single hybrid motif"/>
    <property type="match status" value="1"/>
</dbReference>
<evidence type="ECO:0000256" key="9">
    <source>
        <dbReference type="ARBA" id="ARBA00053351"/>
    </source>
</evidence>
<dbReference type="InterPro" id="IPR005481">
    <property type="entry name" value="BC-like_N"/>
</dbReference>
<dbReference type="SUPFAM" id="SSF56059">
    <property type="entry name" value="Glutathione synthetase ATP-binding domain-like"/>
    <property type="match status" value="1"/>
</dbReference>
<reference evidence="16" key="1">
    <citation type="journal article" date="2022" name="Int. J. Syst. Evol. Microbiol.">
        <title>Pseudomonas aegrilactucae sp. nov. and Pseudomonas morbosilactucae sp. nov., pathogens causing bacterial rot of lettuce in Japan.</title>
        <authorList>
            <person name="Sawada H."/>
            <person name="Fujikawa T."/>
            <person name="Satou M."/>
        </authorList>
    </citation>
    <scope>NUCLEOTIDE SEQUENCE</scope>
    <source>
        <strain evidence="16">0166_1</strain>
    </source>
</reference>
<dbReference type="PROSITE" id="PS50979">
    <property type="entry name" value="BC"/>
    <property type="match status" value="1"/>
</dbReference>
<dbReference type="Pfam" id="PF02786">
    <property type="entry name" value="CPSase_L_D2"/>
    <property type="match status" value="1"/>
</dbReference>
<dbReference type="Pfam" id="PF02785">
    <property type="entry name" value="Biotin_carb_C"/>
    <property type="match status" value="1"/>
</dbReference>
<comment type="catalytic activity">
    <reaction evidence="8">
        <text>N(6)-biotinyl-L-lysyl-[protein] + hydrogencarbonate + ATP = N(6)-carboxybiotinyl-L-lysyl-[protein] + ADP + phosphate + H(+)</text>
        <dbReference type="Rhea" id="RHEA:13501"/>
        <dbReference type="Rhea" id="RHEA-COMP:10505"/>
        <dbReference type="Rhea" id="RHEA-COMP:10506"/>
        <dbReference type="ChEBI" id="CHEBI:15378"/>
        <dbReference type="ChEBI" id="CHEBI:17544"/>
        <dbReference type="ChEBI" id="CHEBI:30616"/>
        <dbReference type="ChEBI" id="CHEBI:43474"/>
        <dbReference type="ChEBI" id="CHEBI:83144"/>
        <dbReference type="ChEBI" id="CHEBI:83145"/>
        <dbReference type="ChEBI" id="CHEBI:456216"/>
        <dbReference type="EC" id="6.3.4.14"/>
    </reaction>
    <physiologicalReaction direction="left-to-right" evidence="8">
        <dbReference type="Rhea" id="RHEA:13502"/>
    </physiologicalReaction>
</comment>
<dbReference type="SUPFAM" id="SSF52440">
    <property type="entry name" value="PreATP-grasp domain"/>
    <property type="match status" value="1"/>
</dbReference>
<dbReference type="InterPro" id="IPR011761">
    <property type="entry name" value="ATP-grasp"/>
</dbReference>
<dbReference type="EC" id="6.3.4.14" evidence="2"/>
<proteinExistence type="predicted"/>
<evidence type="ECO:0000259" key="13">
    <source>
        <dbReference type="PROSITE" id="PS50968"/>
    </source>
</evidence>
<dbReference type="FunFam" id="3.30.470.20:FF:000028">
    <property type="entry name" value="Methylcrotonoyl-CoA carboxylase subunit alpha, mitochondrial"/>
    <property type="match status" value="1"/>
</dbReference>
<evidence type="ECO:0000256" key="10">
    <source>
        <dbReference type="ARBA" id="ARBA00065901"/>
    </source>
</evidence>
<evidence type="ECO:0000256" key="8">
    <source>
        <dbReference type="ARBA" id="ARBA00048501"/>
    </source>
</evidence>
<dbReference type="FunFam" id="2.40.50.100:FF:000003">
    <property type="entry name" value="Acetyl-CoA carboxylase biotin carboxyl carrier protein"/>
    <property type="match status" value="1"/>
</dbReference>
<sequence length="635" mass="65955">MFARVLVANRGEIAVRVMRTLRRLGIESVAVYSDADAGAPHVRAADAAVRLGPAPAAQSYLSVEKVIEAAQRTGAEAIHPGYGFLSERPALPEACAAAGIAFVGPGAEAMALLGDKVAAKEVAERAGVPIVPGLHRAALTDDEIGDWAAGQELPLMLKAAAGGGGRGMRVVRALGDLPEAVGAARREAMGAFGDDRLLVERYLERPRHIEVQVIADAHGTVLHLGERECSLQRRHQKVVEEAPSPVVDGELRMRMGEAAVALARSAGYVNAGTVELIAARDDPSSFYFLEMNARLQVEHPVTEAVCGLDVVELQLRVAAGEPLPLGQDDVRLDGHAIEARVYAEDPATGFLPSTGRIAGYREPSGVRVDSGVAAGSVVGSDYDPMLAKVIAHGPDRATALARLDHALGEMLVVGPTTNAAWLRALLRRPEVRTGELDTGLIERLGDEVAPPPPAADLAGVAVAALTGPPPTDDPWDARDGWRPGGARAVAHALLSGPDGPAMAALEPGAADRIARRGDGALLVCGDDGVARTIDVIGDGDAVWLVDAGVPTRWAPATDSAAQHHGSGSLEAPMPGVVLDVRAALGATVTEGDVLVVLESMKMELTVVAPAEGTVAELHVQPGDTVTRGQVMVVVE</sequence>
<dbReference type="GO" id="GO:0004075">
    <property type="term" value="F:biotin carboxylase activity"/>
    <property type="evidence" value="ECO:0007669"/>
    <property type="project" value="UniProtKB-EC"/>
</dbReference>
<comment type="cofactor">
    <cofactor evidence="1">
        <name>biotin</name>
        <dbReference type="ChEBI" id="CHEBI:57586"/>
    </cofactor>
</comment>
<dbReference type="InterPro" id="IPR000089">
    <property type="entry name" value="Biotin_lipoyl"/>
</dbReference>
<comment type="pathway">
    <text evidence="7">Amino-acid degradation; L-leucine degradation.</text>
</comment>
<dbReference type="SMART" id="SM00878">
    <property type="entry name" value="Biotin_carb_C"/>
    <property type="match status" value="1"/>
</dbReference>
<dbReference type="Gene3D" id="2.40.50.100">
    <property type="match status" value="1"/>
</dbReference>
<dbReference type="InterPro" id="IPR016185">
    <property type="entry name" value="PreATP-grasp_dom_sf"/>
</dbReference>
<name>A0A9E6XSW5_9ACTN</name>
<dbReference type="CDD" id="cd06850">
    <property type="entry name" value="biotinyl_domain"/>
    <property type="match status" value="1"/>
</dbReference>
<dbReference type="KEGG" id="sbae:DSM104329_00415"/>
<dbReference type="Pfam" id="PF00289">
    <property type="entry name" value="Biotin_carb_N"/>
    <property type="match status" value="1"/>
</dbReference>
<dbReference type="EMBL" id="CP087164">
    <property type="protein sequence ID" value="UGS34044.1"/>
    <property type="molecule type" value="Genomic_DNA"/>
</dbReference>
<dbReference type="Proteomes" id="UP001162834">
    <property type="component" value="Chromosome"/>
</dbReference>
<comment type="function">
    <text evidence="9">Component of a biotin-dependent acyl-CoA carboxylase complex. This subunit catalyzes the ATP-dependent carboxylation of the biotin carried by the biotin carboxyl carrier (BCC) domain, resulting in the formation of carboxyl biotin. When associated with the beta1 subunit AccD1, is involved in branched amino-acid catabolism with methylcrotonyl coenzyme A as the substrate.</text>
</comment>